<dbReference type="GO" id="GO:0006508">
    <property type="term" value="P:proteolysis"/>
    <property type="evidence" value="ECO:0007669"/>
    <property type="project" value="UniProtKB-KW"/>
</dbReference>
<dbReference type="InterPro" id="IPR050396">
    <property type="entry name" value="Glycosyltr_51/Transpeptidase"/>
</dbReference>
<dbReference type="GO" id="GO:0008955">
    <property type="term" value="F:peptidoglycan glycosyltransferase activity"/>
    <property type="evidence" value="ECO:0007669"/>
    <property type="project" value="UniProtKB-EC"/>
</dbReference>
<feature type="domain" description="Glycosyl transferase family 51" evidence="21">
    <location>
        <begin position="65"/>
        <end position="238"/>
    </location>
</feature>
<dbReference type="EMBL" id="PVNS01000010">
    <property type="protein sequence ID" value="PRO64992.1"/>
    <property type="molecule type" value="Genomic_DNA"/>
</dbReference>
<feature type="region of interest" description="Disordered" evidence="18">
    <location>
        <begin position="687"/>
        <end position="709"/>
    </location>
</feature>
<dbReference type="InterPro" id="IPR012338">
    <property type="entry name" value="Beta-lactam/transpept-like"/>
</dbReference>
<dbReference type="InterPro" id="IPR001460">
    <property type="entry name" value="PCN-bd_Tpept"/>
</dbReference>
<gene>
    <name evidence="22" type="ORF">C6I21_11105</name>
</gene>
<feature type="transmembrane region" description="Helical" evidence="19">
    <location>
        <begin position="16"/>
        <end position="45"/>
    </location>
</feature>
<evidence type="ECO:0000256" key="12">
    <source>
        <dbReference type="ARBA" id="ARBA00022989"/>
    </source>
</evidence>
<evidence type="ECO:0000256" key="8">
    <source>
        <dbReference type="ARBA" id="ARBA00022692"/>
    </source>
</evidence>
<comment type="similarity">
    <text evidence="1">In the C-terminal section; belongs to the transpeptidase family.</text>
</comment>
<evidence type="ECO:0000256" key="19">
    <source>
        <dbReference type="SAM" id="Phobius"/>
    </source>
</evidence>
<evidence type="ECO:0000256" key="6">
    <source>
        <dbReference type="ARBA" id="ARBA00022676"/>
    </source>
</evidence>
<evidence type="ECO:0000256" key="14">
    <source>
        <dbReference type="ARBA" id="ARBA00023268"/>
    </source>
</evidence>
<keyword evidence="8 19" id="KW-0812">Transmembrane</keyword>
<protein>
    <submittedName>
        <fullName evidence="22">Penicillin-binding protein</fullName>
    </submittedName>
</protein>
<evidence type="ECO:0000256" key="4">
    <source>
        <dbReference type="ARBA" id="ARBA00022645"/>
    </source>
</evidence>
<dbReference type="GO" id="GO:0008360">
    <property type="term" value="P:regulation of cell shape"/>
    <property type="evidence" value="ECO:0007669"/>
    <property type="project" value="UniProtKB-KW"/>
</dbReference>
<sequence>MPEGRWETMKRLGRKLGYVVIFFLLMMIAGVTAYLGIILFGSYAIDEKDLVMKETTSIVSEDGSELTKVFTENRESVPLEQVPEHVQQAFVAVEDQRFYEHTGIDFRSIGRALYRDIITRSAAEGGSTITQQLAKNVFLSPERTLMRKTKEVLIAVNLEHRYTKDEILEMYVNRIYFGHGAHGVQAASRLYFGKSVEELTVEEGALLAALPKGPNNYSPFQDKERAKERRDLVLRLMQEQDYITIEKMRAYQGKTVPAEQHSVADTPAYDAYVDLVLQEMEEVHGITETAVLEGGYTIVVPMDPELQQRSYETLTSPENYPDAAMNSGYALLDNDDGGILAVQGGREYVRKGYHQALRPHQPGSAIKPLAVYAPALETKSYEPYSLLADEEMSYGDYSPGNIDGVYDGEVSMFEALQQSKNAPAVWLLDQIGIDRGKEMLSAQGIDIEDEGLSIALGGLHEGISPLEMASAYRTFADSGLYTPAYAVQKVYDRSGELTAEHKPEKARVMSEQTAWYMTRMLESVVTDGTAQAGSTPTALAGKTGTTNEAADVWFAGFTADMSGALWMGGAENRESVSSSLPTALFKEMLPPDMSWTAFEQPEDVRDVEEPIQSMTAANLQAEMNFGLFGSSVTLSWEAGEDDRVHYRIYEVSGEERELVEEVEGESSYEVDRAGYFSSPEYVVIPYNPQTGEEGEATNRASTSLFSQGG</sequence>
<comment type="similarity">
    <text evidence="2">In the N-terminal section; belongs to the glycosyltransferase 51 family.</text>
</comment>
<keyword evidence="7" id="KW-0808">Transferase</keyword>
<keyword evidence="14" id="KW-0511">Multifunctional enzyme</keyword>
<dbReference type="FunFam" id="1.10.3810.10:FF:000001">
    <property type="entry name" value="Penicillin-binding protein 1A"/>
    <property type="match status" value="1"/>
</dbReference>
<keyword evidence="4" id="KW-0121">Carboxypeptidase</keyword>
<evidence type="ECO:0000256" key="9">
    <source>
        <dbReference type="ARBA" id="ARBA00022801"/>
    </source>
</evidence>
<dbReference type="GO" id="GO:0008658">
    <property type="term" value="F:penicillin binding"/>
    <property type="evidence" value="ECO:0007669"/>
    <property type="project" value="InterPro"/>
</dbReference>
<name>A0A2P6MFB2_ALKUR</name>
<comment type="catalytic activity">
    <reaction evidence="16">
        <text>Preferential cleavage: (Ac)2-L-Lys-D-Ala-|-D-Ala. Also transpeptidation of peptidyl-alanyl moieties that are N-acyl substituents of D-alanine.</text>
        <dbReference type="EC" id="3.4.16.4"/>
    </reaction>
</comment>
<dbReference type="SUPFAM" id="SSF53955">
    <property type="entry name" value="Lysozyme-like"/>
    <property type="match status" value="1"/>
</dbReference>
<dbReference type="SUPFAM" id="SSF56601">
    <property type="entry name" value="beta-lactamase/transpeptidase-like"/>
    <property type="match status" value="1"/>
</dbReference>
<dbReference type="NCBIfam" id="TIGR02074">
    <property type="entry name" value="PBP_1a_fam"/>
    <property type="match status" value="1"/>
</dbReference>
<dbReference type="Pfam" id="PF00905">
    <property type="entry name" value="Transpeptidase"/>
    <property type="match status" value="1"/>
</dbReference>
<organism evidence="22 23">
    <name type="scientific">Alkalicoccus urumqiensis</name>
    <name type="common">Bacillus urumqiensis</name>
    <dbReference type="NCBI Taxonomy" id="1548213"/>
    <lineage>
        <taxon>Bacteria</taxon>
        <taxon>Bacillati</taxon>
        <taxon>Bacillota</taxon>
        <taxon>Bacilli</taxon>
        <taxon>Bacillales</taxon>
        <taxon>Bacillaceae</taxon>
        <taxon>Alkalicoccus</taxon>
    </lineage>
</organism>
<keyword evidence="9" id="KW-0378">Hydrolase</keyword>
<comment type="catalytic activity">
    <reaction evidence="17">
        <text>[GlcNAc-(1-&gt;4)-Mur2Ac(oyl-L-Ala-gamma-D-Glu-L-Lys-D-Ala-D-Ala)](n)-di-trans,octa-cis-undecaprenyl diphosphate + beta-D-GlcNAc-(1-&gt;4)-Mur2Ac(oyl-L-Ala-gamma-D-Glu-L-Lys-D-Ala-D-Ala)-di-trans,octa-cis-undecaprenyl diphosphate = [GlcNAc-(1-&gt;4)-Mur2Ac(oyl-L-Ala-gamma-D-Glu-L-Lys-D-Ala-D-Ala)](n+1)-di-trans,octa-cis-undecaprenyl diphosphate + di-trans,octa-cis-undecaprenyl diphosphate + H(+)</text>
        <dbReference type="Rhea" id="RHEA:23708"/>
        <dbReference type="Rhea" id="RHEA-COMP:9602"/>
        <dbReference type="Rhea" id="RHEA-COMP:9603"/>
        <dbReference type="ChEBI" id="CHEBI:15378"/>
        <dbReference type="ChEBI" id="CHEBI:58405"/>
        <dbReference type="ChEBI" id="CHEBI:60033"/>
        <dbReference type="ChEBI" id="CHEBI:78435"/>
        <dbReference type="EC" id="2.4.99.28"/>
    </reaction>
</comment>
<evidence type="ECO:0000256" key="15">
    <source>
        <dbReference type="ARBA" id="ARBA00023316"/>
    </source>
</evidence>
<evidence type="ECO:0000313" key="22">
    <source>
        <dbReference type="EMBL" id="PRO64992.1"/>
    </source>
</evidence>
<dbReference type="OrthoDB" id="9766909at2"/>
<evidence type="ECO:0000256" key="2">
    <source>
        <dbReference type="ARBA" id="ARBA00007739"/>
    </source>
</evidence>
<evidence type="ECO:0000256" key="1">
    <source>
        <dbReference type="ARBA" id="ARBA00007090"/>
    </source>
</evidence>
<keyword evidence="13 19" id="KW-0472">Membrane</keyword>
<keyword evidence="23" id="KW-1185">Reference proteome</keyword>
<keyword evidence="3" id="KW-1003">Cell membrane</keyword>
<dbReference type="PANTHER" id="PTHR32282">
    <property type="entry name" value="BINDING PROTEIN TRANSPEPTIDASE, PUTATIVE-RELATED"/>
    <property type="match status" value="1"/>
</dbReference>
<dbReference type="AlphaFoldDB" id="A0A2P6MFB2"/>
<feature type="compositionally biased region" description="Polar residues" evidence="18">
    <location>
        <begin position="698"/>
        <end position="709"/>
    </location>
</feature>
<dbReference type="Proteomes" id="UP000243650">
    <property type="component" value="Unassembled WGS sequence"/>
</dbReference>
<dbReference type="InterPro" id="IPR023346">
    <property type="entry name" value="Lysozyme-like_dom_sf"/>
</dbReference>
<comment type="caution">
    <text evidence="22">The sequence shown here is derived from an EMBL/GenBank/DDBJ whole genome shotgun (WGS) entry which is preliminary data.</text>
</comment>
<dbReference type="GO" id="GO:0030288">
    <property type="term" value="C:outer membrane-bounded periplasmic space"/>
    <property type="evidence" value="ECO:0007669"/>
    <property type="project" value="TreeGrafter"/>
</dbReference>
<dbReference type="InterPro" id="IPR036950">
    <property type="entry name" value="PBP_transglycosylase"/>
</dbReference>
<keyword evidence="6" id="KW-0328">Glycosyltransferase</keyword>
<keyword evidence="11" id="KW-0573">Peptidoglycan synthesis</keyword>
<evidence type="ECO:0000256" key="18">
    <source>
        <dbReference type="SAM" id="MobiDB-lite"/>
    </source>
</evidence>
<dbReference type="Gene3D" id="3.40.710.10">
    <property type="entry name" value="DD-peptidase/beta-lactamase superfamily"/>
    <property type="match status" value="1"/>
</dbReference>
<evidence type="ECO:0000256" key="13">
    <source>
        <dbReference type="ARBA" id="ARBA00023136"/>
    </source>
</evidence>
<keyword evidence="15" id="KW-0961">Cell wall biogenesis/degradation</keyword>
<evidence type="ECO:0000256" key="5">
    <source>
        <dbReference type="ARBA" id="ARBA00022670"/>
    </source>
</evidence>
<reference evidence="22 23" key="1">
    <citation type="submission" date="2018-03" db="EMBL/GenBank/DDBJ databases">
        <title>Bacillus urumqiensis sp. nov., a moderately haloalkaliphilic bacterium isolated from a salt lake.</title>
        <authorList>
            <person name="Zhao B."/>
            <person name="Liao Z."/>
        </authorList>
    </citation>
    <scope>NUCLEOTIDE SEQUENCE [LARGE SCALE GENOMIC DNA]</scope>
    <source>
        <strain evidence="22 23">BZ-SZ-XJ18</strain>
    </source>
</reference>
<evidence type="ECO:0000259" key="20">
    <source>
        <dbReference type="Pfam" id="PF00905"/>
    </source>
</evidence>
<dbReference type="GO" id="GO:0071555">
    <property type="term" value="P:cell wall organization"/>
    <property type="evidence" value="ECO:0007669"/>
    <property type="project" value="UniProtKB-KW"/>
</dbReference>
<proteinExistence type="inferred from homology"/>
<evidence type="ECO:0000259" key="21">
    <source>
        <dbReference type="Pfam" id="PF00912"/>
    </source>
</evidence>
<evidence type="ECO:0000256" key="16">
    <source>
        <dbReference type="ARBA" id="ARBA00034000"/>
    </source>
</evidence>
<dbReference type="GO" id="GO:0009252">
    <property type="term" value="P:peptidoglycan biosynthetic process"/>
    <property type="evidence" value="ECO:0007669"/>
    <property type="project" value="UniProtKB-KW"/>
</dbReference>
<evidence type="ECO:0000313" key="23">
    <source>
        <dbReference type="Proteomes" id="UP000243650"/>
    </source>
</evidence>
<evidence type="ECO:0000256" key="17">
    <source>
        <dbReference type="ARBA" id="ARBA00049902"/>
    </source>
</evidence>
<evidence type="ECO:0000256" key="3">
    <source>
        <dbReference type="ARBA" id="ARBA00022475"/>
    </source>
</evidence>
<evidence type="ECO:0000256" key="11">
    <source>
        <dbReference type="ARBA" id="ARBA00022984"/>
    </source>
</evidence>
<dbReference type="InterPro" id="IPR001264">
    <property type="entry name" value="Glyco_trans_51"/>
</dbReference>
<dbReference type="GO" id="GO:0009002">
    <property type="term" value="F:serine-type D-Ala-D-Ala carboxypeptidase activity"/>
    <property type="evidence" value="ECO:0007669"/>
    <property type="project" value="UniProtKB-EC"/>
</dbReference>
<keyword evidence="10" id="KW-0133">Cell shape</keyword>
<keyword evidence="12 19" id="KW-1133">Transmembrane helix</keyword>
<evidence type="ECO:0000256" key="10">
    <source>
        <dbReference type="ARBA" id="ARBA00022960"/>
    </source>
</evidence>
<dbReference type="Gene3D" id="1.10.3810.10">
    <property type="entry name" value="Biosynthetic peptidoglycan transglycosylase-like"/>
    <property type="match status" value="1"/>
</dbReference>
<feature type="domain" description="Penicillin-binding protein transpeptidase" evidence="20">
    <location>
        <begin position="331"/>
        <end position="564"/>
    </location>
</feature>
<dbReference type="PANTHER" id="PTHR32282:SF32">
    <property type="entry name" value="PENICILLIN-BINDING PROTEIN 2A"/>
    <property type="match status" value="1"/>
</dbReference>
<keyword evidence="5" id="KW-0645">Protease</keyword>
<accession>A0A2P6MFB2</accession>
<dbReference type="Pfam" id="PF00912">
    <property type="entry name" value="Transgly"/>
    <property type="match status" value="1"/>
</dbReference>
<evidence type="ECO:0000256" key="7">
    <source>
        <dbReference type="ARBA" id="ARBA00022679"/>
    </source>
</evidence>